<evidence type="ECO:0000259" key="9">
    <source>
        <dbReference type="Pfam" id="PF01385"/>
    </source>
</evidence>
<keyword evidence="7" id="KW-0233">DNA recombination</keyword>
<dbReference type="NCBIfam" id="TIGR01766">
    <property type="entry name" value="IS200/IS605 family accessory protein TnpB-like domain"/>
    <property type="match status" value="1"/>
</dbReference>
<keyword evidence="4" id="KW-0479">Metal-binding</keyword>
<dbReference type="PANTHER" id="PTHR30405:SF11">
    <property type="entry name" value="RNA-GUIDED DNA ENDONUCLEASE RV2885C-RELATED"/>
    <property type="match status" value="1"/>
</dbReference>
<evidence type="ECO:0000256" key="1">
    <source>
        <dbReference type="ARBA" id="ARBA00008761"/>
    </source>
</evidence>
<dbReference type="NCBIfam" id="NF040570">
    <property type="entry name" value="guided_TnpB"/>
    <property type="match status" value="1"/>
</dbReference>
<evidence type="ECO:0000259" key="11">
    <source>
        <dbReference type="Pfam" id="PF12323"/>
    </source>
</evidence>
<evidence type="ECO:0000256" key="7">
    <source>
        <dbReference type="ARBA" id="ARBA00023172"/>
    </source>
</evidence>
<accession>A0A481W756</accession>
<protein>
    <submittedName>
        <fullName evidence="12">Transposase</fullName>
    </submittedName>
</protein>
<evidence type="ECO:0000313" key="13">
    <source>
        <dbReference type="Proteomes" id="UP000292160"/>
    </source>
</evidence>
<feature type="domain" description="Cas12f1-like TNB" evidence="10">
    <location>
        <begin position="310"/>
        <end position="377"/>
    </location>
</feature>
<dbReference type="InterPro" id="IPR010095">
    <property type="entry name" value="Cas12f1-like_TNB"/>
</dbReference>
<evidence type="ECO:0000313" key="12">
    <source>
        <dbReference type="EMBL" id="QBJ04072.1"/>
    </source>
</evidence>
<dbReference type="GO" id="GO:0046872">
    <property type="term" value="F:metal ion binding"/>
    <property type="evidence" value="ECO:0007669"/>
    <property type="project" value="UniProtKB-KW"/>
</dbReference>
<dbReference type="RefSeq" id="YP_010082834.1">
    <property type="nucleotide sequence ID" value="NC_055035.1"/>
</dbReference>
<comment type="similarity">
    <text evidence="2">In the N-terminal section; belongs to the transposase 2 family.</text>
</comment>
<keyword evidence="8" id="KW-0175">Coiled coil</keyword>
<feature type="domain" description="Transposase putative helix-turn-helix" evidence="11">
    <location>
        <begin position="13"/>
        <end position="54"/>
    </location>
</feature>
<evidence type="ECO:0000256" key="5">
    <source>
        <dbReference type="ARBA" id="ARBA00022833"/>
    </source>
</evidence>
<evidence type="ECO:0000259" key="10">
    <source>
        <dbReference type="Pfam" id="PF07282"/>
    </source>
</evidence>
<dbReference type="GO" id="GO:0003677">
    <property type="term" value="F:DNA binding"/>
    <property type="evidence" value="ECO:0007669"/>
    <property type="project" value="UniProtKB-KW"/>
</dbReference>
<dbReference type="KEGG" id="vg:65071842"/>
<reference evidence="12 13" key="1">
    <citation type="submission" date="2019-02" db="EMBL/GenBank/DDBJ databases">
        <title>Genomic, morphological and functional characterisation of novel bacteriophage Fnu1 capable of disrupt Fusobacterium nucleatum biofilm.</title>
        <authorList>
            <person name="Kabwe M."/>
            <person name="Brown T.L."/>
            <person name="Dashper S."/>
            <person name="Speirs L."/>
            <person name="Ku H."/>
            <person name="Petrovski S."/>
            <person name="Chan H.T."/>
            <person name="Lock P."/>
            <person name="Tucci J."/>
        </authorList>
    </citation>
    <scope>NUCLEOTIDE SEQUENCE [LARGE SCALE GENOMIC DNA]</scope>
</reference>
<dbReference type="EMBL" id="MK554696">
    <property type="protein sequence ID" value="QBJ04072.1"/>
    <property type="molecule type" value="Genomic_DNA"/>
</dbReference>
<dbReference type="PANTHER" id="PTHR30405">
    <property type="entry name" value="TRANSPOSASE"/>
    <property type="match status" value="1"/>
</dbReference>
<keyword evidence="3" id="KW-0815">Transposition</keyword>
<evidence type="ECO:0000256" key="2">
    <source>
        <dbReference type="ARBA" id="ARBA00011044"/>
    </source>
</evidence>
<dbReference type="Pfam" id="PF07282">
    <property type="entry name" value="Cas12f1-like_TNB"/>
    <property type="match status" value="1"/>
</dbReference>
<dbReference type="InterPro" id="IPR021027">
    <property type="entry name" value="Transposase_put_HTH"/>
</dbReference>
<feature type="domain" description="Probable transposase IS891/IS1136/IS1341" evidence="9">
    <location>
        <begin position="180"/>
        <end position="298"/>
    </location>
</feature>
<organism evidence="12 13">
    <name type="scientific">Fusobacterium phage Fnu1</name>
    <dbReference type="NCBI Taxonomy" id="2530024"/>
    <lineage>
        <taxon>Viruses</taxon>
        <taxon>Duplodnaviria</taxon>
        <taxon>Heunggongvirae</taxon>
        <taxon>Uroviricota</taxon>
        <taxon>Caudoviricetes</taxon>
        <taxon>Latrobevirus</taxon>
        <taxon>Latrobevirus FNU1</taxon>
    </lineage>
</organism>
<dbReference type="Proteomes" id="UP000292160">
    <property type="component" value="Segment"/>
</dbReference>
<dbReference type="Pfam" id="PF12323">
    <property type="entry name" value="HTH_OrfB_IS605"/>
    <property type="match status" value="1"/>
</dbReference>
<dbReference type="GO" id="GO:0006310">
    <property type="term" value="P:DNA recombination"/>
    <property type="evidence" value="ECO:0007669"/>
    <property type="project" value="UniProtKB-KW"/>
</dbReference>
<dbReference type="InterPro" id="IPR001959">
    <property type="entry name" value="Transposase"/>
</dbReference>
<evidence type="ECO:0000256" key="8">
    <source>
        <dbReference type="SAM" id="Coils"/>
    </source>
</evidence>
<dbReference type="Pfam" id="PF01385">
    <property type="entry name" value="OrfB_IS605"/>
    <property type="match status" value="1"/>
</dbReference>
<keyword evidence="13" id="KW-1185">Reference proteome</keyword>
<dbReference type="GO" id="GO:0032196">
    <property type="term" value="P:transposition"/>
    <property type="evidence" value="ECO:0007669"/>
    <property type="project" value="UniProtKB-KW"/>
</dbReference>
<sequence length="384" mass="45495">MYVIGIEYTFIGSKIRLLPTREQEELLWKSAGCSRFIYNWALTKQIENYKNGNKFIKDTELRKEMTLLKKEKDYEFLNEIGSNVLKQSVKDLCLAYKKFFNKKASFPRYKTRKSNISFYVNYESMKKTQNGVQCEKLGNIRTSEQLPKLLKGEKHYLEPHISFDGKYWYIDFTRKIKIHKTKFNDITIGIDLGIKNLATCSNKKVYKNINKTKKVRKLKKKLKRLQRKVSKKYLMNKVGNKYIKTKNIIKLERKIKLVHRTLTNIRINHIHQVTTEIVKTKPSKIVMETLRITNMLKNKHLSKAISEQSFYRFISFIEYKCKLYGIEFAKVPTFYPSSKLCSRCGHKKKDLKLSDRTYRCSHCGLEIDRDYNASINLANYKINS</sequence>
<evidence type="ECO:0000256" key="3">
    <source>
        <dbReference type="ARBA" id="ARBA00022578"/>
    </source>
</evidence>
<name>A0A481W756_9CAUD</name>
<dbReference type="GeneID" id="65071842"/>
<keyword evidence="5" id="KW-0862">Zinc</keyword>
<evidence type="ECO:0000256" key="4">
    <source>
        <dbReference type="ARBA" id="ARBA00022723"/>
    </source>
</evidence>
<feature type="coiled-coil region" evidence="8">
    <location>
        <begin position="208"/>
        <end position="235"/>
    </location>
</feature>
<keyword evidence="6" id="KW-0238">DNA-binding</keyword>
<comment type="similarity">
    <text evidence="1">In the C-terminal section; belongs to the transposase 35 family.</text>
</comment>
<evidence type="ECO:0000256" key="6">
    <source>
        <dbReference type="ARBA" id="ARBA00023125"/>
    </source>
</evidence>
<dbReference type="InterPro" id="IPR051399">
    <property type="entry name" value="RNA-guided_DNA_endo/Transpos"/>
</dbReference>
<proteinExistence type="inferred from homology"/>